<dbReference type="EMBL" id="JANDBC010000003">
    <property type="protein sequence ID" value="MCP9292746.1"/>
    <property type="molecule type" value="Genomic_DNA"/>
</dbReference>
<feature type="transmembrane region" description="Helical" evidence="1">
    <location>
        <begin position="6"/>
        <end position="23"/>
    </location>
</feature>
<keyword evidence="1" id="KW-0812">Transmembrane</keyword>
<feature type="transmembrane region" description="Helical" evidence="1">
    <location>
        <begin position="147"/>
        <end position="166"/>
    </location>
</feature>
<feature type="transmembrane region" description="Helical" evidence="1">
    <location>
        <begin position="35"/>
        <end position="55"/>
    </location>
</feature>
<feature type="transmembrane region" description="Helical" evidence="1">
    <location>
        <begin position="61"/>
        <end position="81"/>
    </location>
</feature>
<evidence type="ECO:0000313" key="2">
    <source>
        <dbReference type="EMBL" id="MCP9292746.1"/>
    </source>
</evidence>
<reference evidence="2" key="1">
    <citation type="submission" date="2022-06" db="EMBL/GenBank/DDBJ databases">
        <title>Gracilimonas sp. CAU 1638 isolated from sea sediment.</title>
        <authorList>
            <person name="Kim W."/>
        </authorList>
    </citation>
    <scope>NUCLEOTIDE SEQUENCE</scope>
    <source>
        <strain evidence="2">CAU 1638</strain>
    </source>
</reference>
<feature type="transmembrane region" description="Helical" evidence="1">
    <location>
        <begin position="93"/>
        <end position="115"/>
    </location>
</feature>
<evidence type="ECO:0000313" key="3">
    <source>
        <dbReference type="Proteomes" id="UP001139125"/>
    </source>
</evidence>
<proteinExistence type="predicted"/>
<keyword evidence="1" id="KW-0472">Membrane</keyword>
<dbReference type="AlphaFoldDB" id="A0A9X2L5H7"/>
<gene>
    <name evidence="2" type="ORF">NM125_14245</name>
</gene>
<comment type="caution">
    <text evidence="2">The sequence shown here is derived from an EMBL/GenBank/DDBJ whole genome shotgun (WGS) entry which is preliminary data.</text>
</comment>
<name>A0A9X2L5H7_9BACT</name>
<feature type="transmembrane region" description="Helical" evidence="1">
    <location>
        <begin position="121"/>
        <end position="140"/>
    </location>
</feature>
<accession>A0A9X2L5H7</accession>
<evidence type="ECO:0000256" key="1">
    <source>
        <dbReference type="SAM" id="Phobius"/>
    </source>
</evidence>
<keyword evidence="1" id="KW-1133">Transmembrane helix</keyword>
<protein>
    <submittedName>
        <fullName evidence="2">Uncharacterized protein</fullName>
    </submittedName>
</protein>
<dbReference type="Proteomes" id="UP001139125">
    <property type="component" value="Unassembled WGS sequence"/>
</dbReference>
<dbReference type="RefSeq" id="WP_255135644.1">
    <property type="nucleotide sequence ID" value="NZ_CP175953.1"/>
</dbReference>
<feature type="transmembrane region" description="Helical" evidence="1">
    <location>
        <begin position="172"/>
        <end position="193"/>
    </location>
</feature>
<keyword evidence="3" id="KW-1185">Reference proteome</keyword>
<sequence length="201" mass="23402">MEPAKWIDLVVSFSFGTVSFLLLKRFIQRRTMLDLYFSLAALFISIPYLLDLFQVEAPINLFQWGKLVAVTFYISGLLVLIRESKPIFARFPMYLTALPFVSFLFFPLIIDFTVIKDLINAIYQGGALTVTVLVFTINQARKRRRRYYIIGLSCIGIAYLGYWLVFNRTAPELIWITEILLSVGILFMTYRFIKSEDFNNQ</sequence>
<organism evidence="2 3">
    <name type="scientific">Gracilimonas sediminicola</name>
    <dbReference type="NCBI Taxonomy" id="2952158"/>
    <lineage>
        <taxon>Bacteria</taxon>
        <taxon>Pseudomonadati</taxon>
        <taxon>Balneolota</taxon>
        <taxon>Balneolia</taxon>
        <taxon>Balneolales</taxon>
        <taxon>Balneolaceae</taxon>
        <taxon>Gracilimonas</taxon>
    </lineage>
</organism>